<name>A0A327QSZ9_9BACT</name>
<protein>
    <submittedName>
        <fullName evidence="3">Cobalt-zinc-cadmium efflux system membrane fusion protein</fullName>
    </submittedName>
</protein>
<feature type="domain" description="Multidrug resistance protein MdtA-like C-terminal permuted SH3" evidence="2">
    <location>
        <begin position="95"/>
        <end position="148"/>
    </location>
</feature>
<dbReference type="InterPro" id="IPR058627">
    <property type="entry name" value="MdtA-like_C"/>
</dbReference>
<feature type="signal peptide" evidence="1">
    <location>
        <begin position="1"/>
        <end position="20"/>
    </location>
</feature>
<dbReference type="RefSeq" id="WP_148707269.1">
    <property type="nucleotide sequence ID" value="NZ_QLLL01000003.1"/>
</dbReference>
<keyword evidence="4" id="KW-1185">Reference proteome</keyword>
<dbReference type="Gene3D" id="2.40.420.20">
    <property type="match status" value="1"/>
</dbReference>
<sequence length="161" mass="17870">MRLPLTICVFLFFAAVAVTGCDASHKGNIKTTFVLSDKMLNTIKIDTAKVVPAQVKLPIQDTTLPKRGIVHTAGVSLKPNVLKKAIIKDSLTVSVPYMAVIYDKGKHKQYVMVFKDKYNIEAREVQVNRSINGQSYISNGLKPGEKVVSYNQQLIYDALNE</sequence>
<reference evidence="3 4" key="1">
    <citation type="submission" date="2018-06" db="EMBL/GenBank/DDBJ databases">
        <title>Genomic Encyclopedia of Archaeal and Bacterial Type Strains, Phase II (KMG-II): from individual species to whole genera.</title>
        <authorList>
            <person name="Goeker M."/>
        </authorList>
    </citation>
    <scope>NUCLEOTIDE SEQUENCE [LARGE SCALE GENOMIC DNA]</scope>
    <source>
        <strain evidence="3 4">DSM 23857</strain>
    </source>
</reference>
<dbReference type="OrthoDB" id="646039at2"/>
<dbReference type="Pfam" id="PF25967">
    <property type="entry name" value="RND-MFP_C"/>
    <property type="match status" value="1"/>
</dbReference>
<accession>A0A327QSZ9</accession>
<gene>
    <name evidence="3" type="ORF">LX64_02103</name>
</gene>
<dbReference type="EMBL" id="QLLL01000003">
    <property type="protein sequence ID" value="RAJ06975.1"/>
    <property type="molecule type" value="Genomic_DNA"/>
</dbReference>
<dbReference type="PROSITE" id="PS51257">
    <property type="entry name" value="PROKAR_LIPOPROTEIN"/>
    <property type="match status" value="1"/>
</dbReference>
<evidence type="ECO:0000259" key="2">
    <source>
        <dbReference type="Pfam" id="PF25967"/>
    </source>
</evidence>
<evidence type="ECO:0000313" key="4">
    <source>
        <dbReference type="Proteomes" id="UP000249547"/>
    </source>
</evidence>
<proteinExistence type="predicted"/>
<feature type="chain" id="PRO_5016444445" evidence="1">
    <location>
        <begin position="21"/>
        <end position="161"/>
    </location>
</feature>
<dbReference type="AlphaFoldDB" id="A0A327QSZ9"/>
<organism evidence="3 4">
    <name type="scientific">Chitinophaga skermanii</name>
    <dbReference type="NCBI Taxonomy" id="331697"/>
    <lineage>
        <taxon>Bacteria</taxon>
        <taxon>Pseudomonadati</taxon>
        <taxon>Bacteroidota</taxon>
        <taxon>Chitinophagia</taxon>
        <taxon>Chitinophagales</taxon>
        <taxon>Chitinophagaceae</taxon>
        <taxon>Chitinophaga</taxon>
    </lineage>
</organism>
<keyword evidence="1" id="KW-0732">Signal</keyword>
<comment type="caution">
    <text evidence="3">The sequence shown here is derived from an EMBL/GenBank/DDBJ whole genome shotgun (WGS) entry which is preliminary data.</text>
</comment>
<evidence type="ECO:0000313" key="3">
    <source>
        <dbReference type="EMBL" id="RAJ06975.1"/>
    </source>
</evidence>
<evidence type="ECO:0000256" key="1">
    <source>
        <dbReference type="SAM" id="SignalP"/>
    </source>
</evidence>
<dbReference type="Proteomes" id="UP000249547">
    <property type="component" value="Unassembled WGS sequence"/>
</dbReference>